<dbReference type="OrthoDB" id="9762792at2"/>
<dbReference type="Proteomes" id="UP000245468">
    <property type="component" value="Chromosome"/>
</dbReference>
<evidence type="ECO:0000313" key="2">
    <source>
        <dbReference type="EMBL" id="AWL09041.1"/>
    </source>
</evidence>
<sequence length="972" mass="112917">MKSFLRQTAEHLITQHGFDELREVAIVMPSQRGALYLKTQLAQLGERPFLSPKIMTIEEFALQMTDSELMDPISLLMEAFASFKEVDQQVDFDRFVSWGQLMLKDFDVLDLYLVDPVQLFSFLSEAKSLERWGQEYGEDHPEKFITENTKAYFQLYDHLLEVYLRLKSRLESLGLVYRGMAYRRLVENLEKGIALTKNFKKIYFVGFNALSKAEEEIIRLLLKQGLAETLWDADEYYVKNKFHRAGNWLRNYAHPASQDYLARGPFLWMGKHLLEDPKKVQILGVANPSAQIYVAMEAIRQWAYTNGDQEQVALVLGDESLLDQVTQYIGEFKDRLNITMGFSIKKTQVFSLITLWWELTQRGIDGRFPMSHFMKLWNHPLVQVYVKYWSKQNPIVDSEWLQSKLGTDSLYVSFETIKAINIPLLHHVLVNVESDFSEILGHIKGFINQILRAYPANEWDEEAQAIQQAFDVCETLETSIQDRFPISFKSGKILLMQLLQQQKLTFEGPDHSSRTLHVMGLLETRTLDFDRVIILSLNEGSLPGTRKRESLIPTDIANMSYFSLPTFTQADAVTSYHFYRLLQRAQEVILCYVQPSEKSNIKEMSRFIKQIRFDWKKKNPNLILEEPILQLGQPKVQREEHVNRIEKTGDMRQKIKDGLQKRGLSASSVSMLMTCSMKYYFSQIVGLRDEKQSDDDMGADVFGTWIHKVLEIIDSEIIEKFQGNLDQVDWNDKINHLDDYLNQAIREIEKEKGLFELEKGFNYVLKEVAKTILENYLQASPQWESQAIELLVVEGSLETMVNISVDGETWPVKIKGRIDRMDRLGTNTIRIIDYKTGKVEQKDLKIGEDLMSELTSEDIKEKLFQLWLYKFLLGSELLKPSEERVDYLKQIQAENILIQPGIISFRNLGPKVLTENIEFSENQPLVAFLKESEQLVSHWVQRLIDPLAPFEKTANLEDCQYCDFKGICHREV</sequence>
<dbReference type="EMBL" id="CP029346">
    <property type="protein sequence ID" value="AWL09041.1"/>
    <property type="molecule type" value="Genomic_DNA"/>
</dbReference>
<organism evidence="2 3">
    <name type="scientific">Aquirufa nivalisilvae</name>
    <dbReference type="NCBI Taxonomy" id="2516557"/>
    <lineage>
        <taxon>Bacteria</taxon>
        <taxon>Pseudomonadati</taxon>
        <taxon>Bacteroidota</taxon>
        <taxon>Cytophagia</taxon>
        <taxon>Cytophagales</taxon>
        <taxon>Flectobacillaceae</taxon>
        <taxon>Aquirufa</taxon>
    </lineage>
</organism>
<dbReference type="InterPro" id="IPR038726">
    <property type="entry name" value="PDDEXK_AddAB-type"/>
</dbReference>
<dbReference type="Pfam" id="PF12705">
    <property type="entry name" value="PDDEXK_1"/>
    <property type="match status" value="1"/>
</dbReference>
<gene>
    <name evidence="2" type="ORF">HME7025_01178</name>
</gene>
<evidence type="ECO:0000313" key="3">
    <source>
        <dbReference type="Proteomes" id="UP000245468"/>
    </source>
</evidence>
<keyword evidence="3" id="KW-1185">Reference proteome</keyword>
<feature type="domain" description="PD-(D/E)XK endonuclease-like" evidence="1">
    <location>
        <begin position="664"/>
        <end position="969"/>
    </location>
</feature>
<name>A0A2S2DUF6_9BACT</name>
<proteinExistence type="predicted"/>
<accession>A0A2S2DUF6</accession>
<dbReference type="AlphaFoldDB" id="A0A2S2DUF6"/>
<dbReference type="RefSeq" id="WP_109322747.1">
    <property type="nucleotide sequence ID" value="NZ_CP029346.1"/>
</dbReference>
<dbReference type="InterPro" id="IPR027417">
    <property type="entry name" value="P-loop_NTPase"/>
</dbReference>
<dbReference type="SUPFAM" id="SSF52540">
    <property type="entry name" value="P-loop containing nucleoside triphosphate hydrolases"/>
    <property type="match status" value="1"/>
</dbReference>
<dbReference type="Gene3D" id="3.90.320.10">
    <property type="match status" value="1"/>
</dbReference>
<dbReference type="InterPro" id="IPR011604">
    <property type="entry name" value="PDDEXK-like_dom_sf"/>
</dbReference>
<dbReference type="InterPro" id="IPR011335">
    <property type="entry name" value="Restrct_endonuc-II-like"/>
</dbReference>
<reference evidence="3" key="1">
    <citation type="submission" date="2018-05" db="EMBL/GenBank/DDBJ databases">
        <title>Pseudarcicella sp. HME7025 Genome sequencing and assembly.</title>
        <authorList>
            <person name="Kim H."/>
            <person name="Kang H."/>
            <person name="Joh K."/>
        </authorList>
    </citation>
    <scope>NUCLEOTIDE SEQUENCE [LARGE SCALE GENOMIC DNA]</scope>
    <source>
        <strain evidence="3">HME7025</strain>
    </source>
</reference>
<evidence type="ECO:0000259" key="1">
    <source>
        <dbReference type="Pfam" id="PF12705"/>
    </source>
</evidence>
<dbReference type="SUPFAM" id="SSF52980">
    <property type="entry name" value="Restriction endonuclease-like"/>
    <property type="match status" value="1"/>
</dbReference>
<protein>
    <recommendedName>
        <fullName evidence="1">PD-(D/E)XK endonuclease-like domain-containing protein</fullName>
    </recommendedName>
</protein>
<dbReference type="KEGG" id="psez:HME7025_01178"/>